<evidence type="ECO:0000313" key="3">
    <source>
        <dbReference type="Proteomes" id="UP001428774"/>
    </source>
</evidence>
<name>A0AAW9SQ68_9RHOB</name>
<accession>A0AAW9SQ68</accession>
<gene>
    <name evidence="2" type="ORF">ABFB10_16530</name>
</gene>
<reference evidence="2 3" key="1">
    <citation type="submission" date="2024-05" db="EMBL/GenBank/DDBJ databases">
        <title>Genome sequence of Ponticoccus litoralis KCCM 90028.</title>
        <authorList>
            <person name="Kim J.M."/>
            <person name="Lee J.K."/>
            <person name="Choi B.J."/>
            <person name="Bayburt H."/>
            <person name="Baek J.H."/>
            <person name="Jeon C.O."/>
        </authorList>
    </citation>
    <scope>NUCLEOTIDE SEQUENCE [LARGE SCALE GENOMIC DNA]</scope>
    <source>
        <strain evidence="2 3">KCCM 90028</strain>
    </source>
</reference>
<feature type="compositionally biased region" description="Basic and acidic residues" evidence="1">
    <location>
        <begin position="372"/>
        <end position="386"/>
    </location>
</feature>
<dbReference type="Proteomes" id="UP001428774">
    <property type="component" value="Unassembled WGS sequence"/>
</dbReference>
<dbReference type="EMBL" id="JBDNCH010000002">
    <property type="protein sequence ID" value="MEN9062356.1"/>
    <property type="molecule type" value="Genomic_DNA"/>
</dbReference>
<sequence length="404" mass="45944">MLNDYVRGGGFLIVFSAETCADWLDVVDVEWRDVRIKDWLWWQKPGGRPEIHQPRPLHPICEAIPLRDMAWHWHGVLAPHPTAQSLLSLDDDSASLFLDFRNLECGGRLMISTLDPHNHNGQRFMPATTRFLEGFYPWLNRELGIDRSQDGFTLTYLQSIRHNTEWQPERLEEVLAEAGGKTRFLPLYDLSPEALDGTDILYIPSQCDEFFLRDKADVLLGHLDRGGHLLINAEPAISWLPFLGTFTAVSPRPFTNIKVRLRNDPFGMFANMDEDFDGWSGVFGQYARGWTPMPEGATWLTEVGTVEDPKPADWLWQYPSDCGKGGHVFMHNGDNLLRYPDHGDHRDSLVRDICAGLIRAGRGQISASPDAPESRKVQFPVHRTEMDPDAVVPNRYDGSRSRNA</sequence>
<feature type="region of interest" description="Disordered" evidence="1">
    <location>
        <begin position="364"/>
        <end position="404"/>
    </location>
</feature>
<evidence type="ECO:0000256" key="1">
    <source>
        <dbReference type="SAM" id="MobiDB-lite"/>
    </source>
</evidence>
<evidence type="ECO:0000313" key="2">
    <source>
        <dbReference type="EMBL" id="MEN9062356.1"/>
    </source>
</evidence>
<protein>
    <submittedName>
        <fullName evidence="2">Uncharacterized protein</fullName>
    </submittedName>
</protein>
<proteinExistence type="predicted"/>
<comment type="caution">
    <text evidence="2">The sequence shown here is derived from an EMBL/GenBank/DDBJ whole genome shotgun (WGS) entry which is preliminary data.</text>
</comment>
<organism evidence="2 3">
    <name type="scientific">Ponticoccus litoralis</name>
    <dbReference type="NCBI Taxonomy" id="422297"/>
    <lineage>
        <taxon>Bacteria</taxon>
        <taxon>Pseudomonadati</taxon>
        <taxon>Pseudomonadota</taxon>
        <taxon>Alphaproteobacteria</taxon>
        <taxon>Rhodobacterales</taxon>
        <taxon>Roseobacteraceae</taxon>
        <taxon>Ponticoccus</taxon>
    </lineage>
</organism>
<keyword evidence="3" id="KW-1185">Reference proteome</keyword>
<dbReference type="RefSeq" id="WP_347167338.1">
    <property type="nucleotide sequence ID" value="NZ_JBDNCH010000002.1"/>
</dbReference>
<dbReference type="AlphaFoldDB" id="A0AAW9SQ68"/>